<protein>
    <submittedName>
        <fullName evidence="2">Uncharacterized protein</fullName>
    </submittedName>
</protein>
<reference evidence="2" key="1">
    <citation type="journal article" date="2020" name="Nat. Commun.">
        <title>Large-scale genome sequencing of mycorrhizal fungi provides insights into the early evolution of symbiotic traits.</title>
        <authorList>
            <person name="Miyauchi S."/>
            <person name="Kiss E."/>
            <person name="Kuo A."/>
            <person name="Drula E."/>
            <person name="Kohler A."/>
            <person name="Sanchez-Garcia M."/>
            <person name="Morin E."/>
            <person name="Andreopoulos B."/>
            <person name="Barry K.W."/>
            <person name="Bonito G."/>
            <person name="Buee M."/>
            <person name="Carver A."/>
            <person name="Chen C."/>
            <person name="Cichocki N."/>
            <person name="Clum A."/>
            <person name="Culley D."/>
            <person name="Crous P.W."/>
            <person name="Fauchery L."/>
            <person name="Girlanda M."/>
            <person name="Hayes R.D."/>
            <person name="Keri Z."/>
            <person name="LaButti K."/>
            <person name="Lipzen A."/>
            <person name="Lombard V."/>
            <person name="Magnuson J."/>
            <person name="Maillard F."/>
            <person name="Murat C."/>
            <person name="Nolan M."/>
            <person name="Ohm R.A."/>
            <person name="Pangilinan J."/>
            <person name="Pereira M.F."/>
            <person name="Perotto S."/>
            <person name="Peter M."/>
            <person name="Pfister S."/>
            <person name="Riley R."/>
            <person name="Sitrit Y."/>
            <person name="Stielow J.B."/>
            <person name="Szollosi G."/>
            <person name="Zifcakova L."/>
            <person name="Stursova M."/>
            <person name="Spatafora J.W."/>
            <person name="Tedersoo L."/>
            <person name="Vaario L.M."/>
            <person name="Yamada A."/>
            <person name="Yan M."/>
            <person name="Wang P."/>
            <person name="Xu J."/>
            <person name="Bruns T."/>
            <person name="Baldrian P."/>
            <person name="Vilgalys R."/>
            <person name="Dunand C."/>
            <person name="Henrissat B."/>
            <person name="Grigoriev I.V."/>
            <person name="Hibbett D."/>
            <person name="Nagy L.G."/>
            <person name="Martin F.M."/>
        </authorList>
    </citation>
    <scope>NUCLEOTIDE SEQUENCE</scope>
    <source>
        <strain evidence="2">UP504</strain>
    </source>
</reference>
<proteinExistence type="predicted"/>
<evidence type="ECO:0000313" key="3">
    <source>
        <dbReference type="Proteomes" id="UP000886523"/>
    </source>
</evidence>
<feature type="region of interest" description="Disordered" evidence="1">
    <location>
        <begin position="128"/>
        <end position="151"/>
    </location>
</feature>
<comment type="caution">
    <text evidence="2">The sequence shown here is derived from an EMBL/GenBank/DDBJ whole genome shotgun (WGS) entry which is preliminary data.</text>
</comment>
<name>A0A9P6AV87_9AGAM</name>
<gene>
    <name evidence="2" type="ORF">BS47DRAFT_1394315</name>
</gene>
<dbReference type="EMBL" id="MU128988">
    <property type="protein sequence ID" value="KAF9512312.1"/>
    <property type="molecule type" value="Genomic_DNA"/>
</dbReference>
<keyword evidence="3" id="KW-1185">Reference proteome</keyword>
<sequence length="185" mass="20208">MSGIGPRPRGITARRRGKGYLEDTNGVVIATDPARVRLVPRVGDDAATPATTHDPEKVEPSRRVAAGMGGAIVRKTAVRPMVDVIGLTLAHDPTAHRRLLIRTRTTVMHITTDPRLKNDRHTIGLITSKSRGKDHRLEGRDKGSKSSVERRSVLTGKKIKLKAPKDDMADARANLLQFLNSAADY</sequence>
<organism evidence="2 3">
    <name type="scientific">Hydnum rufescens UP504</name>
    <dbReference type="NCBI Taxonomy" id="1448309"/>
    <lineage>
        <taxon>Eukaryota</taxon>
        <taxon>Fungi</taxon>
        <taxon>Dikarya</taxon>
        <taxon>Basidiomycota</taxon>
        <taxon>Agaricomycotina</taxon>
        <taxon>Agaricomycetes</taxon>
        <taxon>Cantharellales</taxon>
        <taxon>Hydnaceae</taxon>
        <taxon>Hydnum</taxon>
    </lineage>
</organism>
<dbReference type="OrthoDB" id="8964048at2759"/>
<accession>A0A9P6AV87</accession>
<evidence type="ECO:0000256" key="1">
    <source>
        <dbReference type="SAM" id="MobiDB-lite"/>
    </source>
</evidence>
<feature type="compositionally biased region" description="Basic and acidic residues" evidence="1">
    <location>
        <begin position="135"/>
        <end position="151"/>
    </location>
</feature>
<dbReference type="Proteomes" id="UP000886523">
    <property type="component" value="Unassembled WGS sequence"/>
</dbReference>
<dbReference type="AlphaFoldDB" id="A0A9P6AV87"/>
<evidence type="ECO:0000313" key="2">
    <source>
        <dbReference type="EMBL" id="KAF9512312.1"/>
    </source>
</evidence>